<evidence type="ECO:0000256" key="11">
    <source>
        <dbReference type="PIRNR" id="PIRNR006250"/>
    </source>
</evidence>
<accession>A0A4Y4BY32</accession>
<dbReference type="PANTHER" id="PTHR32179">
    <property type="entry name" value="NICOTINATE-NUCLEOTIDE PYROPHOSPHORYLASE [CARBOXYLATING]"/>
    <property type="match status" value="1"/>
</dbReference>
<comment type="pathway">
    <text evidence="2">Cofactor biosynthesis; NAD(+) biosynthesis; nicotinate D-ribonucleotide from quinolinate: step 1/1.</text>
</comment>
<evidence type="ECO:0000313" key="14">
    <source>
        <dbReference type="EMBL" id="GEC85655.1"/>
    </source>
</evidence>
<dbReference type="FunFam" id="3.20.20.70:FF:000030">
    <property type="entry name" value="Nicotinate-nucleotide pyrophosphorylase, carboxylating"/>
    <property type="match status" value="1"/>
</dbReference>
<dbReference type="Gene3D" id="3.90.1170.20">
    <property type="entry name" value="Quinolinate phosphoribosyl transferase, N-terminal domain"/>
    <property type="match status" value="1"/>
</dbReference>
<keyword evidence="8 11" id="KW-0808">Transferase</keyword>
<feature type="domain" description="Quinolinate phosphoribosyl transferase N-terminal" evidence="13">
    <location>
        <begin position="53"/>
        <end position="147"/>
    </location>
</feature>
<dbReference type="SUPFAM" id="SSF54675">
    <property type="entry name" value="Nicotinate/Quinolinate PRTase N-terminal domain-like"/>
    <property type="match status" value="1"/>
</dbReference>
<dbReference type="EC" id="2.4.2.19" evidence="4"/>
<dbReference type="SUPFAM" id="SSF51690">
    <property type="entry name" value="Nicotinate/Quinolinate PRTase C-terminal domain-like"/>
    <property type="match status" value="1"/>
</dbReference>
<dbReference type="NCBIfam" id="TIGR00078">
    <property type="entry name" value="nadC"/>
    <property type="match status" value="1"/>
</dbReference>
<evidence type="ECO:0000256" key="9">
    <source>
        <dbReference type="ARBA" id="ARBA00033102"/>
    </source>
</evidence>
<dbReference type="Gene3D" id="3.20.20.70">
    <property type="entry name" value="Aldolase class I"/>
    <property type="match status" value="1"/>
</dbReference>
<evidence type="ECO:0000256" key="6">
    <source>
        <dbReference type="ARBA" id="ARBA00022642"/>
    </source>
</evidence>
<dbReference type="InterPro" id="IPR002638">
    <property type="entry name" value="Quinolinate_PRibosylTrfase_C"/>
</dbReference>
<evidence type="ECO:0000256" key="8">
    <source>
        <dbReference type="ARBA" id="ARBA00022679"/>
    </source>
</evidence>
<dbReference type="PIRSF" id="PIRSF006250">
    <property type="entry name" value="NadC_ModD"/>
    <property type="match status" value="1"/>
</dbReference>
<evidence type="ECO:0000259" key="13">
    <source>
        <dbReference type="Pfam" id="PF02749"/>
    </source>
</evidence>
<comment type="function">
    <text evidence="1">Involved in the catabolism of quinolinic acid (QA).</text>
</comment>
<organism evidence="14 15">
    <name type="scientific">Corynebacterium variabile</name>
    <dbReference type="NCBI Taxonomy" id="1727"/>
    <lineage>
        <taxon>Bacteria</taxon>
        <taxon>Bacillati</taxon>
        <taxon>Actinomycetota</taxon>
        <taxon>Actinomycetes</taxon>
        <taxon>Mycobacteriales</taxon>
        <taxon>Corynebacteriaceae</taxon>
        <taxon>Corynebacterium</taxon>
    </lineage>
</organism>
<comment type="similarity">
    <text evidence="3 11">Belongs to the NadC/ModD family.</text>
</comment>
<comment type="catalytic activity">
    <reaction evidence="10">
        <text>nicotinate beta-D-ribonucleotide + CO2 + diphosphate = quinolinate + 5-phospho-alpha-D-ribose 1-diphosphate + 2 H(+)</text>
        <dbReference type="Rhea" id="RHEA:12733"/>
        <dbReference type="ChEBI" id="CHEBI:15378"/>
        <dbReference type="ChEBI" id="CHEBI:16526"/>
        <dbReference type="ChEBI" id="CHEBI:29959"/>
        <dbReference type="ChEBI" id="CHEBI:33019"/>
        <dbReference type="ChEBI" id="CHEBI:57502"/>
        <dbReference type="ChEBI" id="CHEBI:58017"/>
        <dbReference type="EC" id="2.4.2.19"/>
    </reaction>
</comment>
<dbReference type="InterPro" id="IPR036068">
    <property type="entry name" value="Nicotinate_pribotase-like_C"/>
</dbReference>
<sequence>MSAVPVTKTSRREMFPADQRFPYTAPLGDLGCAPSLFTTLARTALSEDLSDGDATTLATVARGETGRGLLVARSGGVVSGIDAVRSILVEAAEPTFAAVLGGTVALTDAVANGAVVAPADTVGVLTGPVRAILQLERTVLNMLSHASGVATQTAAWVSAVEETAPEDHSVAVRDSRKTLPGLRLLEKRAVVHGGGVPHRYNLSDQAMVKDNHVTAGGGVVDAYLAVRAAHPELWCEVEVDNLVQLREVLALKRPPQQVLLDNFSVADTVAAVGMRAEKAPNVLLESSGGLTLGVVGDYAASGVDSVAVGGLTHSVASLDIGLDLE</sequence>
<dbReference type="InterPro" id="IPR013785">
    <property type="entry name" value="Aldolase_TIM"/>
</dbReference>
<dbReference type="GO" id="GO:0034213">
    <property type="term" value="P:quinolinate catabolic process"/>
    <property type="evidence" value="ECO:0007669"/>
    <property type="project" value="TreeGrafter"/>
</dbReference>
<dbReference type="PANTHER" id="PTHR32179:SF3">
    <property type="entry name" value="NICOTINATE-NUCLEOTIDE PYROPHOSPHORYLASE [CARBOXYLATING]"/>
    <property type="match status" value="1"/>
</dbReference>
<reference evidence="14 15" key="1">
    <citation type="submission" date="2019-06" db="EMBL/GenBank/DDBJ databases">
        <title>Whole genome shotgun sequence of Corynebacterium variabile NBRC 15286.</title>
        <authorList>
            <person name="Hosoyama A."/>
            <person name="Uohara A."/>
            <person name="Ohji S."/>
            <person name="Ichikawa N."/>
        </authorList>
    </citation>
    <scope>NUCLEOTIDE SEQUENCE [LARGE SCALE GENOMIC DNA]</scope>
    <source>
        <strain evidence="14 15">NBRC 15286</strain>
    </source>
</reference>
<dbReference type="GO" id="GO:0004514">
    <property type="term" value="F:nicotinate-nucleotide diphosphorylase (carboxylating) activity"/>
    <property type="evidence" value="ECO:0007669"/>
    <property type="project" value="UniProtKB-EC"/>
</dbReference>
<evidence type="ECO:0000256" key="5">
    <source>
        <dbReference type="ARBA" id="ARBA00020990"/>
    </source>
</evidence>
<dbReference type="InterPro" id="IPR037128">
    <property type="entry name" value="Quinolinate_PRibosylTase_N_sf"/>
</dbReference>
<keyword evidence="6" id="KW-0662">Pyridine nucleotide biosynthesis</keyword>
<evidence type="ECO:0000313" key="15">
    <source>
        <dbReference type="Proteomes" id="UP000319986"/>
    </source>
</evidence>
<evidence type="ECO:0000256" key="4">
    <source>
        <dbReference type="ARBA" id="ARBA00011944"/>
    </source>
</evidence>
<dbReference type="Pfam" id="PF02749">
    <property type="entry name" value="QRPTase_N"/>
    <property type="match status" value="1"/>
</dbReference>
<evidence type="ECO:0000256" key="2">
    <source>
        <dbReference type="ARBA" id="ARBA00004893"/>
    </source>
</evidence>
<dbReference type="Pfam" id="PF01729">
    <property type="entry name" value="QRPTase_C"/>
    <property type="match status" value="1"/>
</dbReference>
<dbReference type="InterPro" id="IPR004393">
    <property type="entry name" value="NadC"/>
</dbReference>
<evidence type="ECO:0000259" key="12">
    <source>
        <dbReference type="Pfam" id="PF01729"/>
    </source>
</evidence>
<evidence type="ECO:0000256" key="1">
    <source>
        <dbReference type="ARBA" id="ARBA00003237"/>
    </source>
</evidence>
<dbReference type="GO" id="GO:0005737">
    <property type="term" value="C:cytoplasm"/>
    <property type="evidence" value="ECO:0007669"/>
    <property type="project" value="TreeGrafter"/>
</dbReference>
<protein>
    <recommendedName>
        <fullName evidence="5">Nicotinate-nucleotide pyrophosphorylase [carboxylating]</fullName>
        <ecNumber evidence="4">2.4.2.19</ecNumber>
    </recommendedName>
    <alternativeName>
        <fullName evidence="9">Quinolinate phosphoribosyltransferase [decarboxylating]</fullName>
    </alternativeName>
</protein>
<gene>
    <name evidence="14" type="primary">nadC</name>
    <name evidence="14" type="ORF">CVA01_09690</name>
</gene>
<evidence type="ECO:0000256" key="3">
    <source>
        <dbReference type="ARBA" id="ARBA00009400"/>
    </source>
</evidence>
<proteinExistence type="inferred from homology"/>
<dbReference type="UniPathway" id="UPA00253">
    <property type="reaction ID" value="UER00331"/>
</dbReference>
<comment type="caution">
    <text evidence="14">The sequence shown here is derived from an EMBL/GenBank/DDBJ whole genome shotgun (WGS) entry which is preliminary data.</text>
</comment>
<feature type="domain" description="Quinolinate phosphoribosyl transferase C-terminal" evidence="12">
    <location>
        <begin position="149"/>
        <end position="323"/>
    </location>
</feature>
<dbReference type="EMBL" id="BJNT01000006">
    <property type="protein sequence ID" value="GEC85655.1"/>
    <property type="molecule type" value="Genomic_DNA"/>
</dbReference>
<name>A0A4Y4BY32_9CORY</name>
<evidence type="ECO:0000256" key="10">
    <source>
        <dbReference type="ARBA" id="ARBA00047445"/>
    </source>
</evidence>
<dbReference type="Proteomes" id="UP000319986">
    <property type="component" value="Unassembled WGS sequence"/>
</dbReference>
<evidence type="ECO:0000256" key="7">
    <source>
        <dbReference type="ARBA" id="ARBA00022676"/>
    </source>
</evidence>
<dbReference type="GO" id="GO:0009435">
    <property type="term" value="P:NAD+ biosynthetic process"/>
    <property type="evidence" value="ECO:0007669"/>
    <property type="project" value="UniProtKB-UniPathway"/>
</dbReference>
<dbReference type="InterPro" id="IPR027277">
    <property type="entry name" value="NadC/ModD"/>
</dbReference>
<dbReference type="AlphaFoldDB" id="A0A4Y4BY32"/>
<keyword evidence="7 11" id="KW-0328">Glycosyltransferase</keyword>
<dbReference type="InterPro" id="IPR022412">
    <property type="entry name" value="Quinolinate_PRibosylTrfase_N"/>
</dbReference>